<proteinExistence type="predicted"/>
<dbReference type="OrthoDB" id="3060612at2759"/>
<name>A0A6A4H2R8_9AGAR</name>
<accession>A0A6A4H2R8</accession>
<dbReference type="EMBL" id="ML769616">
    <property type="protein sequence ID" value="KAE9391664.1"/>
    <property type="molecule type" value="Genomic_DNA"/>
</dbReference>
<gene>
    <name evidence="1" type="ORF">BT96DRAFT_1001082</name>
</gene>
<keyword evidence="2" id="KW-1185">Reference proteome</keyword>
<evidence type="ECO:0000313" key="2">
    <source>
        <dbReference type="Proteomes" id="UP000799118"/>
    </source>
</evidence>
<reference evidence="1" key="1">
    <citation type="journal article" date="2019" name="Environ. Microbiol.">
        <title>Fungal ecological strategies reflected in gene transcription - a case study of two litter decomposers.</title>
        <authorList>
            <person name="Barbi F."/>
            <person name="Kohler A."/>
            <person name="Barry K."/>
            <person name="Baskaran P."/>
            <person name="Daum C."/>
            <person name="Fauchery L."/>
            <person name="Ihrmark K."/>
            <person name="Kuo A."/>
            <person name="LaButti K."/>
            <person name="Lipzen A."/>
            <person name="Morin E."/>
            <person name="Grigoriev I.V."/>
            <person name="Henrissat B."/>
            <person name="Lindahl B."/>
            <person name="Martin F."/>
        </authorList>
    </citation>
    <scope>NUCLEOTIDE SEQUENCE</scope>
    <source>
        <strain evidence="1">JB14</strain>
    </source>
</reference>
<sequence>MHPGVAQSLVHPSGVAQQQPVHPDLMNYGLSAQGPSGPPAFLPGNQYLYPPTQPSAYIDPNSSKVQTKLFTSIMNTFTSTINNDAALHNRNNWPHWHDVVQQALADGGVIGHICGPPPPGIPKTKYNTPIYCPGLSTPPHPAYIEAQHRIILFDNPLA</sequence>
<organism evidence="1 2">
    <name type="scientific">Gymnopus androsaceus JB14</name>
    <dbReference type="NCBI Taxonomy" id="1447944"/>
    <lineage>
        <taxon>Eukaryota</taxon>
        <taxon>Fungi</taxon>
        <taxon>Dikarya</taxon>
        <taxon>Basidiomycota</taxon>
        <taxon>Agaricomycotina</taxon>
        <taxon>Agaricomycetes</taxon>
        <taxon>Agaricomycetidae</taxon>
        <taxon>Agaricales</taxon>
        <taxon>Marasmiineae</taxon>
        <taxon>Omphalotaceae</taxon>
        <taxon>Gymnopus</taxon>
    </lineage>
</organism>
<dbReference type="Proteomes" id="UP000799118">
    <property type="component" value="Unassembled WGS sequence"/>
</dbReference>
<protein>
    <submittedName>
        <fullName evidence="1">Uncharacterized protein</fullName>
    </submittedName>
</protein>
<evidence type="ECO:0000313" key="1">
    <source>
        <dbReference type="EMBL" id="KAE9391664.1"/>
    </source>
</evidence>
<dbReference type="AlphaFoldDB" id="A0A6A4H2R8"/>